<feature type="compositionally biased region" description="Basic and acidic residues" evidence="1">
    <location>
        <begin position="238"/>
        <end position="253"/>
    </location>
</feature>
<feature type="region of interest" description="Disordered" evidence="1">
    <location>
        <begin position="126"/>
        <end position="321"/>
    </location>
</feature>
<evidence type="ECO:0000256" key="1">
    <source>
        <dbReference type="SAM" id="MobiDB-lite"/>
    </source>
</evidence>
<keyword evidence="3" id="KW-1185">Reference proteome</keyword>
<dbReference type="Proteomes" id="UP000310200">
    <property type="component" value="Unassembled WGS sequence"/>
</dbReference>
<feature type="region of interest" description="Disordered" evidence="1">
    <location>
        <begin position="68"/>
        <end position="97"/>
    </location>
</feature>
<organism evidence="2 3">
    <name type="scientific">Temnothorax longispinosus</name>
    <dbReference type="NCBI Taxonomy" id="300112"/>
    <lineage>
        <taxon>Eukaryota</taxon>
        <taxon>Metazoa</taxon>
        <taxon>Ecdysozoa</taxon>
        <taxon>Arthropoda</taxon>
        <taxon>Hexapoda</taxon>
        <taxon>Insecta</taxon>
        <taxon>Pterygota</taxon>
        <taxon>Neoptera</taxon>
        <taxon>Endopterygota</taxon>
        <taxon>Hymenoptera</taxon>
        <taxon>Apocrita</taxon>
        <taxon>Aculeata</taxon>
        <taxon>Formicoidea</taxon>
        <taxon>Formicidae</taxon>
        <taxon>Myrmicinae</taxon>
        <taxon>Temnothorax</taxon>
    </lineage>
</organism>
<proteinExistence type="predicted"/>
<protein>
    <submittedName>
        <fullName evidence="2">Uncharacterized protein</fullName>
    </submittedName>
</protein>
<feature type="non-terminal residue" evidence="2">
    <location>
        <position position="321"/>
    </location>
</feature>
<gene>
    <name evidence="2" type="ORF">DBV15_11067</name>
</gene>
<dbReference type="AlphaFoldDB" id="A0A4S2KUM8"/>
<evidence type="ECO:0000313" key="2">
    <source>
        <dbReference type="EMBL" id="TGZ53621.1"/>
    </source>
</evidence>
<feature type="compositionally biased region" description="Low complexity" evidence="1">
    <location>
        <begin position="138"/>
        <end position="153"/>
    </location>
</feature>
<reference evidence="2 3" key="1">
    <citation type="journal article" date="2019" name="Philos. Trans. R. Soc. Lond., B, Biol. Sci.">
        <title>Ant behaviour and brain gene expression of defending hosts depend on the ecological success of the intruding social parasite.</title>
        <authorList>
            <person name="Kaur R."/>
            <person name="Stoldt M."/>
            <person name="Jongepier E."/>
            <person name="Feldmeyer B."/>
            <person name="Menzel F."/>
            <person name="Bornberg-Bauer E."/>
            <person name="Foitzik S."/>
        </authorList>
    </citation>
    <scope>NUCLEOTIDE SEQUENCE [LARGE SCALE GENOMIC DNA]</scope>
    <source>
        <tissue evidence="2">Whole body</tissue>
    </source>
</reference>
<feature type="compositionally biased region" description="Basic and acidic residues" evidence="1">
    <location>
        <begin position="83"/>
        <end position="92"/>
    </location>
</feature>
<comment type="caution">
    <text evidence="2">The sequence shown here is derived from an EMBL/GenBank/DDBJ whole genome shotgun (WGS) entry which is preliminary data.</text>
</comment>
<evidence type="ECO:0000313" key="3">
    <source>
        <dbReference type="Proteomes" id="UP000310200"/>
    </source>
</evidence>
<feature type="compositionally biased region" description="Acidic residues" evidence="1">
    <location>
        <begin position="177"/>
        <end position="194"/>
    </location>
</feature>
<sequence>EQAAEQFLFFRVCPLSKELDHYSRIKDFCAVSRLTYECPVVTARPILSATARELHENRAEKVSPVYVNVTGQHPPGIRGSTTSERERERDMRTSGQRAAPRRAILALCIIAVCKSAEEEYDYEEEAAAPAPVTPAPTKPAGGRLGGLLSSRGRVNVPNVGKKKAPAQSTTSKPVEQAPEEEEVEGEDALDENQDEALTTTTESAKKLRNNGGVRPFRSNEDLLAALKRRRAQTGPSSHSRETAATHSAVEHTTAKSKASTNNRKASTSNAGNASNVGNDARTLGRGRFGGRGKTVQEEVEETQREEIQVKPTKGNSYRRRS</sequence>
<feature type="non-terminal residue" evidence="2">
    <location>
        <position position="1"/>
    </location>
</feature>
<dbReference type="EMBL" id="QBLH01000982">
    <property type="protein sequence ID" value="TGZ53621.1"/>
    <property type="molecule type" value="Genomic_DNA"/>
</dbReference>
<accession>A0A4S2KUM8</accession>
<feature type="compositionally biased region" description="Polar residues" evidence="1">
    <location>
        <begin position="255"/>
        <end position="277"/>
    </location>
</feature>
<name>A0A4S2KUM8_9HYME</name>